<dbReference type="InterPro" id="IPR002885">
    <property type="entry name" value="PPR_rpt"/>
</dbReference>
<dbReference type="InterPro" id="IPR029063">
    <property type="entry name" value="SAM-dependent_MTases_sf"/>
</dbReference>
<evidence type="ECO:0000256" key="2">
    <source>
        <dbReference type="ARBA" id="ARBA00022603"/>
    </source>
</evidence>
<keyword evidence="2" id="KW-0489">Methyltransferase</keyword>
<evidence type="ECO:0000256" key="5">
    <source>
        <dbReference type="ARBA" id="ARBA00022939"/>
    </source>
</evidence>
<evidence type="ECO:0000256" key="4">
    <source>
        <dbReference type="ARBA" id="ARBA00022691"/>
    </source>
</evidence>
<feature type="repeat" description="PPR" evidence="7">
    <location>
        <begin position="77"/>
        <end position="111"/>
    </location>
</feature>
<dbReference type="Gene3D" id="3.40.50.150">
    <property type="entry name" value="Vaccinia Virus protein VP39"/>
    <property type="match status" value="1"/>
</dbReference>
<dbReference type="PANTHER" id="PTHR43836:SF2">
    <property type="entry name" value="CATECHOL O-METHYLTRANSFERASE 1-RELATED"/>
    <property type="match status" value="1"/>
</dbReference>
<keyword evidence="3" id="KW-0808">Transferase</keyword>
<evidence type="ECO:0000256" key="3">
    <source>
        <dbReference type="ARBA" id="ARBA00022679"/>
    </source>
</evidence>
<sequence length="439" mass="47602">MPGETLLPFAQNPFCKTLGVKARAGEWELALQWLLNAEGLGLASVEVFNAALSACAKARAWPAALALLASELALAADAVTYSTAVSACERGGSWPWCLRLLAEMRSLRHRPDVSAHQSAAWCSGRAGRWRAAVEGLGEARSHADVGLWSATVWACEAARAAPPPMPAALADVKRKEASVLDFVKRRSEPGDLDSVLRAIERFAGECSWLKVAGGPKAKLLSGCLRPGDRILEFGAYVGYSALTMVRHLRRLGGGGRVVSCEVDAGNARVARATIAWAGAAGEAEVRVGRAADWLSLRERLGQAELLVLDHRGTVYHEDLAAAEPLLACGARVLADNVLLPGAPLFLCWVEERHDVAIHDVPEFMRPDLDDWIVVSAPRRSASAAAGSSAARRDVRRDFRRLSAEVDAISWRSMREPVDWRAFQERLAPALRRWREECGL</sequence>
<proteinExistence type="inferred from homology"/>
<dbReference type="GO" id="GO:0032259">
    <property type="term" value="P:methylation"/>
    <property type="evidence" value="ECO:0007669"/>
    <property type="project" value="UniProtKB-KW"/>
</dbReference>
<evidence type="ECO:0000256" key="1">
    <source>
        <dbReference type="ARBA" id="ARBA00012880"/>
    </source>
</evidence>
<dbReference type="Gene3D" id="1.25.40.10">
    <property type="entry name" value="Tetratricopeptide repeat domain"/>
    <property type="match status" value="1"/>
</dbReference>
<dbReference type="GO" id="GO:0016206">
    <property type="term" value="F:catechol O-methyltransferase activity"/>
    <property type="evidence" value="ECO:0007669"/>
    <property type="project" value="UniProtKB-EC"/>
</dbReference>
<evidence type="ECO:0000256" key="6">
    <source>
        <dbReference type="ARBA" id="ARBA00023453"/>
    </source>
</evidence>
<accession>A0A7S4VKR5</accession>
<keyword evidence="5" id="KW-0128">Catecholamine metabolism</keyword>
<dbReference type="InterPro" id="IPR002935">
    <property type="entry name" value="SAM_O-MeTrfase"/>
</dbReference>
<dbReference type="GO" id="GO:0006584">
    <property type="term" value="P:catecholamine metabolic process"/>
    <property type="evidence" value="ECO:0007669"/>
    <property type="project" value="UniProtKB-KW"/>
</dbReference>
<evidence type="ECO:0000256" key="7">
    <source>
        <dbReference type="PROSITE-ProRule" id="PRU00708"/>
    </source>
</evidence>
<dbReference type="Pfam" id="PF13578">
    <property type="entry name" value="Methyltransf_24"/>
    <property type="match status" value="1"/>
</dbReference>
<dbReference type="PROSITE" id="PS51682">
    <property type="entry name" value="SAM_OMT_I"/>
    <property type="match status" value="1"/>
</dbReference>
<keyword evidence="4" id="KW-0949">S-adenosyl-L-methionine</keyword>
<dbReference type="InterPro" id="IPR011990">
    <property type="entry name" value="TPR-like_helical_dom_sf"/>
</dbReference>
<evidence type="ECO:0000313" key="8">
    <source>
        <dbReference type="EMBL" id="CAE4616729.1"/>
    </source>
</evidence>
<reference evidence="8" key="1">
    <citation type="submission" date="2021-01" db="EMBL/GenBank/DDBJ databases">
        <authorList>
            <person name="Corre E."/>
            <person name="Pelletier E."/>
            <person name="Niang G."/>
            <person name="Scheremetjew M."/>
            <person name="Finn R."/>
            <person name="Kale V."/>
            <person name="Holt S."/>
            <person name="Cochrane G."/>
            <person name="Meng A."/>
            <person name="Brown T."/>
            <person name="Cohen L."/>
        </authorList>
    </citation>
    <scope>NUCLEOTIDE SEQUENCE</scope>
    <source>
        <strain evidence="8">CCMP3105</strain>
    </source>
</reference>
<dbReference type="NCBIfam" id="TIGR00756">
    <property type="entry name" value="PPR"/>
    <property type="match status" value="1"/>
</dbReference>
<protein>
    <recommendedName>
        <fullName evidence="1">catechol O-methyltransferase</fullName>
        <ecNumber evidence="1">2.1.1.6</ecNumber>
    </recommendedName>
</protein>
<dbReference type="AlphaFoldDB" id="A0A7S4VKR5"/>
<dbReference type="PROSITE" id="PS51375">
    <property type="entry name" value="PPR"/>
    <property type="match status" value="1"/>
</dbReference>
<organism evidence="8">
    <name type="scientific">Alexandrium monilatum</name>
    <dbReference type="NCBI Taxonomy" id="311494"/>
    <lineage>
        <taxon>Eukaryota</taxon>
        <taxon>Sar</taxon>
        <taxon>Alveolata</taxon>
        <taxon>Dinophyceae</taxon>
        <taxon>Gonyaulacales</taxon>
        <taxon>Pyrocystaceae</taxon>
        <taxon>Alexandrium</taxon>
    </lineage>
</organism>
<dbReference type="PANTHER" id="PTHR43836">
    <property type="entry name" value="CATECHOL O-METHYLTRANSFERASE 1-RELATED"/>
    <property type="match status" value="1"/>
</dbReference>
<dbReference type="CDD" id="cd02440">
    <property type="entry name" value="AdoMet_MTases"/>
    <property type="match status" value="1"/>
</dbReference>
<comment type="similarity">
    <text evidence="6">Belongs to the class I-like SAM-binding methyltransferase superfamily. Cation-dependent O-methyltransferase family.</text>
</comment>
<dbReference type="SUPFAM" id="SSF53335">
    <property type="entry name" value="S-adenosyl-L-methionine-dependent methyltransferases"/>
    <property type="match status" value="1"/>
</dbReference>
<dbReference type="EMBL" id="HBNR01052094">
    <property type="protein sequence ID" value="CAE4616729.1"/>
    <property type="molecule type" value="Transcribed_RNA"/>
</dbReference>
<dbReference type="EC" id="2.1.1.6" evidence="1"/>
<gene>
    <name evidence="8" type="ORF">AMON00008_LOCUS36519</name>
</gene>
<name>A0A7S4VKR5_9DINO</name>